<accession>A0A5E7FSE8</accession>
<feature type="transmembrane region" description="Helical" evidence="1">
    <location>
        <begin position="101"/>
        <end position="119"/>
    </location>
</feature>
<keyword evidence="1" id="KW-0472">Membrane</keyword>
<feature type="transmembrane region" description="Helical" evidence="1">
    <location>
        <begin position="151"/>
        <end position="172"/>
    </location>
</feature>
<dbReference type="AlphaFoldDB" id="A0A5E7FSE8"/>
<dbReference type="OrthoDB" id="9767863at2"/>
<dbReference type="RefSeq" id="WP_150705541.1">
    <property type="nucleotide sequence ID" value="NZ_CABVIB010000068.1"/>
</dbReference>
<evidence type="ECO:0000313" key="3">
    <source>
        <dbReference type="EMBL" id="VVO42180.1"/>
    </source>
</evidence>
<evidence type="ECO:0000313" key="4">
    <source>
        <dbReference type="Proteomes" id="UP000326018"/>
    </source>
</evidence>
<dbReference type="EMBL" id="CABVIB010000068">
    <property type="protein sequence ID" value="VVO42180.1"/>
    <property type="molecule type" value="Genomic_DNA"/>
</dbReference>
<feature type="transmembrane region" description="Helical" evidence="1">
    <location>
        <begin position="177"/>
        <end position="194"/>
    </location>
</feature>
<sequence>MSSNSKIIFANQLRGVAALCVVFSHLFYVFWYARDTVASYIGASPIEGDSPNGVGIFVSAYLNTGAFGVAIFFLISGFVIPFSLSKASPVKFLVLRAIRVYPTYIVGLLFVLSVVWVSGKYWGKPFMWDASTILQNMALINSMTETPSVDLVNWTLAIEIKFYIVASLMIFFIRRAVVWPVVVFGAAVLVANKIHQSQLGTELVFVIYMFIGVIFNYRIRGLISNSKLVASILCLGALSALAWKASPWEGSLSAIGINYLYALVVFGGAFVLREVFKENRLLDFFADISFPLYVTHSLLGYSIMRFMLDKGIGLGWVMFVAFFSVICVAYILHLFVEKPTMAAGKKLGVFVRSQPA</sequence>
<keyword evidence="1" id="KW-1133">Transmembrane helix</keyword>
<dbReference type="Proteomes" id="UP000326018">
    <property type="component" value="Unassembled WGS sequence"/>
</dbReference>
<feature type="transmembrane region" description="Helical" evidence="1">
    <location>
        <begin position="316"/>
        <end position="336"/>
    </location>
</feature>
<dbReference type="InterPro" id="IPR050879">
    <property type="entry name" value="Acyltransferase_3"/>
</dbReference>
<feature type="transmembrane region" description="Helical" evidence="1">
    <location>
        <begin position="200"/>
        <end position="219"/>
    </location>
</feature>
<proteinExistence type="predicted"/>
<feature type="transmembrane region" description="Helical" evidence="1">
    <location>
        <begin position="252"/>
        <end position="272"/>
    </location>
</feature>
<organism evidence="3 4">
    <name type="scientific">Pseudomonas fluorescens</name>
    <dbReference type="NCBI Taxonomy" id="294"/>
    <lineage>
        <taxon>Bacteria</taxon>
        <taxon>Pseudomonadati</taxon>
        <taxon>Pseudomonadota</taxon>
        <taxon>Gammaproteobacteria</taxon>
        <taxon>Pseudomonadales</taxon>
        <taxon>Pseudomonadaceae</taxon>
        <taxon>Pseudomonas</taxon>
    </lineage>
</organism>
<dbReference type="InterPro" id="IPR002656">
    <property type="entry name" value="Acyl_transf_3_dom"/>
</dbReference>
<name>A0A5E7FSE8_PSEFL</name>
<gene>
    <name evidence="3" type="ORF">PS712_05982</name>
</gene>
<feature type="transmembrane region" description="Helical" evidence="1">
    <location>
        <begin position="228"/>
        <end position="246"/>
    </location>
</feature>
<feature type="transmembrane region" description="Helical" evidence="1">
    <location>
        <begin position="12"/>
        <end position="33"/>
    </location>
</feature>
<reference evidence="3 4" key="1">
    <citation type="submission" date="2019-09" db="EMBL/GenBank/DDBJ databases">
        <authorList>
            <person name="Chandra G."/>
            <person name="Truman W A."/>
        </authorList>
    </citation>
    <scope>NUCLEOTIDE SEQUENCE [LARGE SCALE GENOMIC DNA]</scope>
    <source>
        <strain evidence="3">PS712</strain>
    </source>
</reference>
<evidence type="ECO:0000259" key="2">
    <source>
        <dbReference type="Pfam" id="PF01757"/>
    </source>
</evidence>
<protein>
    <recommendedName>
        <fullName evidence="2">Acyltransferase 3 domain-containing protein</fullName>
    </recommendedName>
</protein>
<evidence type="ECO:0000256" key="1">
    <source>
        <dbReference type="SAM" id="Phobius"/>
    </source>
</evidence>
<dbReference type="GO" id="GO:0016747">
    <property type="term" value="F:acyltransferase activity, transferring groups other than amino-acyl groups"/>
    <property type="evidence" value="ECO:0007669"/>
    <property type="project" value="InterPro"/>
</dbReference>
<feature type="transmembrane region" description="Helical" evidence="1">
    <location>
        <begin position="284"/>
        <end position="304"/>
    </location>
</feature>
<dbReference type="PANTHER" id="PTHR23028">
    <property type="entry name" value="ACETYLTRANSFERASE"/>
    <property type="match status" value="1"/>
</dbReference>
<feature type="transmembrane region" description="Helical" evidence="1">
    <location>
        <begin position="53"/>
        <end position="80"/>
    </location>
</feature>
<feature type="domain" description="Acyltransferase 3" evidence="2">
    <location>
        <begin position="9"/>
        <end position="333"/>
    </location>
</feature>
<keyword evidence="1" id="KW-0812">Transmembrane</keyword>
<dbReference type="Pfam" id="PF01757">
    <property type="entry name" value="Acyl_transf_3"/>
    <property type="match status" value="1"/>
</dbReference>